<dbReference type="Pfam" id="PF02557">
    <property type="entry name" value="VanY"/>
    <property type="match status" value="1"/>
</dbReference>
<feature type="domain" description="D-alanyl-D-alanine carboxypeptidase-like core" evidence="2">
    <location>
        <begin position="92"/>
        <end position="221"/>
    </location>
</feature>
<accession>A0A3M8DX10</accession>
<dbReference type="Gene3D" id="3.30.1380.10">
    <property type="match status" value="1"/>
</dbReference>
<evidence type="ECO:0000313" key="3">
    <source>
        <dbReference type="EMBL" id="RNB92059.1"/>
    </source>
</evidence>
<dbReference type="PANTHER" id="PTHR34385">
    <property type="entry name" value="D-ALANYL-D-ALANINE CARBOXYPEPTIDASE"/>
    <property type="match status" value="1"/>
</dbReference>
<dbReference type="Proteomes" id="UP000271031">
    <property type="component" value="Unassembled WGS sequence"/>
</dbReference>
<dbReference type="AlphaFoldDB" id="A0A3M8DX10"/>
<feature type="compositionally biased region" description="Polar residues" evidence="1">
    <location>
        <begin position="9"/>
        <end position="39"/>
    </location>
</feature>
<proteinExistence type="predicted"/>
<dbReference type="InterPro" id="IPR052179">
    <property type="entry name" value="DD-CPase-like"/>
</dbReference>
<reference evidence="3 4" key="1">
    <citation type="submission" date="2018-10" db="EMBL/GenBank/DDBJ databases">
        <title>Phylogenomics of Brevibacillus.</title>
        <authorList>
            <person name="Dunlap C."/>
        </authorList>
    </citation>
    <scope>NUCLEOTIDE SEQUENCE [LARGE SCALE GENOMIC DNA]</scope>
    <source>
        <strain evidence="3 4">JCM 15716</strain>
    </source>
</reference>
<keyword evidence="3" id="KW-0378">Hydrolase</keyword>
<protein>
    <submittedName>
        <fullName evidence="3">D-alanyl-D-alanine carboxypeptidase family protein</fullName>
    </submittedName>
</protein>
<organism evidence="3 4">
    <name type="scientific">Brevibacillus fluminis</name>
    <dbReference type="NCBI Taxonomy" id="511487"/>
    <lineage>
        <taxon>Bacteria</taxon>
        <taxon>Bacillati</taxon>
        <taxon>Bacillota</taxon>
        <taxon>Bacilli</taxon>
        <taxon>Bacillales</taxon>
        <taxon>Paenibacillaceae</taxon>
        <taxon>Brevibacillus</taxon>
    </lineage>
</organism>
<dbReference type="InterPro" id="IPR009045">
    <property type="entry name" value="Zn_M74/Hedgehog-like"/>
</dbReference>
<keyword evidence="3" id="KW-0121">Carboxypeptidase</keyword>
<dbReference type="EMBL" id="RHHQ01000004">
    <property type="protein sequence ID" value="RNB92059.1"/>
    <property type="molecule type" value="Genomic_DNA"/>
</dbReference>
<dbReference type="PANTHER" id="PTHR34385:SF1">
    <property type="entry name" value="PEPTIDOGLYCAN L-ALANYL-D-GLUTAMATE ENDOPEPTIDASE CWLK"/>
    <property type="match status" value="1"/>
</dbReference>
<dbReference type="GO" id="GO:0006508">
    <property type="term" value="P:proteolysis"/>
    <property type="evidence" value="ECO:0007669"/>
    <property type="project" value="InterPro"/>
</dbReference>
<gene>
    <name evidence="3" type="ORF">EDM56_03895</name>
</gene>
<sequence length="249" mass="27481">MPKTEKTTQHSANTPTNMSPNSTATKSATKQGIASSKTTAKPLPQAKLMDNTTATDLHVLVNKQNALPSSYIPSDLVKINIPFSFSGESPKKMLRKEAAEALESLVAQAASEKIKLVGVSGYRPYHLQEAIFASNVKTEGFAEANRTSAIPGQSEHQTGLSIDISSPVVKNQLTEKLGTTAEGKWLAQNAYKFGFIIRYPQDKEKVTGYSYEPWHIRYVGKDMAQVLQEKNLTLEEYYQTVHADHAYKM</sequence>
<evidence type="ECO:0000313" key="4">
    <source>
        <dbReference type="Proteomes" id="UP000271031"/>
    </source>
</evidence>
<keyword evidence="4" id="KW-1185">Reference proteome</keyword>
<name>A0A3M8DX10_9BACL</name>
<dbReference type="InterPro" id="IPR058193">
    <property type="entry name" value="VanY/YodJ_core_dom"/>
</dbReference>
<evidence type="ECO:0000256" key="1">
    <source>
        <dbReference type="SAM" id="MobiDB-lite"/>
    </source>
</evidence>
<evidence type="ECO:0000259" key="2">
    <source>
        <dbReference type="Pfam" id="PF02557"/>
    </source>
</evidence>
<dbReference type="GO" id="GO:0004180">
    <property type="term" value="F:carboxypeptidase activity"/>
    <property type="evidence" value="ECO:0007669"/>
    <property type="project" value="UniProtKB-KW"/>
</dbReference>
<comment type="caution">
    <text evidence="3">The sequence shown here is derived from an EMBL/GenBank/DDBJ whole genome shotgun (WGS) entry which is preliminary data.</text>
</comment>
<dbReference type="CDD" id="cd14852">
    <property type="entry name" value="LD-carboxypeptidase"/>
    <property type="match status" value="1"/>
</dbReference>
<feature type="region of interest" description="Disordered" evidence="1">
    <location>
        <begin position="1"/>
        <end position="47"/>
    </location>
</feature>
<keyword evidence="3" id="KW-0645">Protease</keyword>
<dbReference type="InterPro" id="IPR003709">
    <property type="entry name" value="VanY-like_core_dom"/>
</dbReference>
<dbReference type="SUPFAM" id="SSF55166">
    <property type="entry name" value="Hedgehog/DD-peptidase"/>
    <property type="match status" value="1"/>
</dbReference>
<dbReference type="OrthoDB" id="9792074at2"/>